<dbReference type="SUPFAM" id="SSF53822">
    <property type="entry name" value="Periplasmic binding protein-like I"/>
    <property type="match status" value="1"/>
</dbReference>
<dbReference type="Pfam" id="PF00356">
    <property type="entry name" value="LacI"/>
    <property type="match status" value="1"/>
</dbReference>
<evidence type="ECO:0000259" key="5">
    <source>
        <dbReference type="PROSITE" id="PS50932"/>
    </source>
</evidence>
<dbReference type="SMART" id="SM00354">
    <property type="entry name" value="HTH_LACI"/>
    <property type="match status" value="1"/>
</dbReference>
<dbReference type="HOGENOM" id="CLU_037628_6_2_0"/>
<dbReference type="InterPro" id="IPR000843">
    <property type="entry name" value="HTH_LacI"/>
</dbReference>
<dbReference type="InterPro" id="IPR046335">
    <property type="entry name" value="LacI/GalR-like_sensor"/>
</dbReference>
<dbReference type="Gene3D" id="3.40.50.2300">
    <property type="match status" value="2"/>
</dbReference>
<evidence type="ECO:0000256" key="4">
    <source>
        <dbReference type="ARBA" id="ARBA00023163"/>
    </source>
</evidence>
<dbReference type="CDD" id="cd01392">
    <property type="entry name" value="HTH_LacI"/>
    <property type="match status" value="1"/>
</dbReference>
<dbReference type="CDD" id="cd06267">
    <property type="entry name" value="PBP1_LacI_sugar_binding-like"/>
    <property type="match status" value="1"/>
</dbReference>
<sequence>MKKLTIKDIAKLAGVSFKTVSRVINNEDNVKEETKEKVKKILLEQNFSVNYNAKRLASSRTRQIGVITNTKSNELSKNYIILHHILTFAKMKDYTIIVHESLDKVKRNNLGKIDKGFYEGIIFLNPKKMEDIEETVRDKLPVVMSGISEKYVCVGTDQYESGYIATMALIKKGCKDIAVILDDPDTTTNKEKVRGYADALKSVGYMINDENIHYNYRTSFDVEALITKKYLKDSLYDGVLIGSDVLGLGAVRAINKLKIPCPMNFKFITFGNTFICNETYPSMSSIKQNFESIAKNLVDKIVELIENKDKPKSMVIPAEIIERESTI</sequence>
<accession>A0A0E3UUY5</accession>
<keyword evidence="2" id="KW-0805">Transcription regulation</keyword>
<dbReference type="GO" id="GO:0000976">
    <property type="term" value="F:transcription cis-regulatory region binding"/>
    <property type="evidence" value="ECO:0007669"/>
    <property type="project" value="TreeGrafter"/>
</dbReference>
<gene>
    <name evidence="6" type="ORF">VC03_04750</name>
</gene>
<dbReference type="InterPro" id="IPR010982">
    <property type="entry name" value="Lambda_DNA-bd_dom_sf"/>
</dbReference>
<dbReference type="KEGG" id="sns:VC03_04750"/>
<dbReference type="PROSITE" id="PS00356">
    <property type="entry name" value="HTH_LACI_1"/>
    <property type="match status" value="1"/>
</dbReference>
<evidence type="ECO:0000313" key="6">
    <source>
        <dbReference type="EMBL" id="AKC95798.1"/>
    </source>
</evidence>
<dbReference type="SUPFAM" id="SSF47413">
    <property type="entry name" value="lambda repressor-like DNA-binding domains"/>
    <property type="match status" value="1"/>
</dbReference>
<evidence type="ECO:0000256" key="2">
    <source>
        <dbReference type="ARBA" id="ARBA00023015"/>
    </source>
</evidence>
<dbReference type="EMBL" id="CP011280">
    <property type="protein sequence ID" value="AKC95798.1"/>
    <property type="molecule type" value="Genomic_DNA"/>
</dbReference>
<dbReference type="GO" id="GO:0003700">
    <property type="term" value="F:DNA-binding transcription factor activity"/>
    <property type="evidence" value="ECO:0007669"/>
    <property type="project" value="TreeGrafter"/>
</dbReference>
<evidence type="ECO:0000256" key="1">
    <source>
        <dbReference type="ARBA" id="ARBA00022491"/>
    </source>
</evidence>
<dbReference type="PANTHER" id="PTHR30146">
    <property type="entry name" value="LACI-RELATED TRANSCRIPTIONAL REPRESSOR"/>
    <property type="match status" value="1"/>
</dbReference>
<feature type="domain" description="HTH lacI-type" evidence="5">
    <location>
        <begin position="4"/>
        <end position="58"/>
    </location>
</feature>
<organism evidence="6 7">
    <name type="scientific">Sneathia vaginalis</name>
    <dbReference type="NCBI Taxonomy" id="187101"/>
    <lineage>
        <taxon>Bacteria</taxon>
        <taxon>Fusobacteriati</taxon>
        <taxon>Fusobacteriota</taxon>
        <taxon>Fusobacteriia</taxon>
        <taxon>Fusobacteriales</taxon>
        <taxon>Leptotrichiaceae</taxon>
        <taxon>Sneathia</taxon>
    </lineage>
</organism>
<name>A0A0E3UUY5_9FUSO</name>
<dbReference type="PRINTS" id="PR00036">
    <property type="entry name" value="HTHLACI"/>
</dbReference>
<keyword evidence="1" id="KW-0678">Repressor</keyword>
<evidence type="ECO:0000313" key="7">
    <source>
        <dbReference type="Proteomes" id="UP000033103"/>
    </source>
</evidence>
<proteinExistence type="predicted"/>
<dbReference type="STRING" id="187101.VC03_04750"/>
<protein>
    <recommendedName>
        <fullName evidence="5">HTH lacI-type domain-containing protein</fullName>
    </recommendedName>
</protein>
<dbReference type="Pfam" id="PF13377">
    <property type="entry name" value="Peripla_BP_3"/>
    <property type="match status" value="1"/>
</dbReference>
<dbReference type="PANTHER" id="PTHR30146:SF95">
    <property type="entry name" value="RIBOSE OPERON REPRESSOR"/>
    <property type="match status" value="1"/>
</dbReference>
<reference evidence="6 7" key="1">
    <citation type="journal article" date="2012" name="BMC Genomics">
        <title>Genomic sequence analysis and characterization of Sneathia amnii sp. nov.</title>
        <authorList>
            <consortium name="Vaginal Microbiome Consortium (additional members)"/>
            <person name="Harwich M.D.Jr."/>
            <person name="Serrano M.G."/>
            <person name="Fettweis J.M."/>
            <person name="Alves J.M."/>
            <person name="Reimers M.A."/>
            <person name="Buck G.A."/>
            <person name="Jefferson K.K."/>
        </authorList>
    </citation>
    <scope>NUCLEOTIDE SEQUENCE [LARGE SCALE GENOMIC DNA]</scope>
    <source>
        <strain evidence="6 7">SN35</strain>
    </source>
</reference>
<dbReference type="PROSITE" id="PS50932">
    <property type="entry name" value="HTH_LACI_2"/>
    <property type="match status" value="1"/>
</dbReference>
<dbReference type="RefSeq" id="WP_046328902.1">
    <property type="nucleotide sequence ID" value="NZ_CP011280.1"/>
</dbReference>
<dbReference type="InterPro" id="IPR028082">
    <property type="entry name" value="Peripla_BP_I"/>
</dbReference>
<keyword evidence="3" id="KW-0238">DNA-binding</keyword>
<keyword evidence="7" id="KW-1185">Reference proteome</keyword>
<dbReference type="Gene3D" id="1.10.260.40">
    <property type="entry name" value="lambda repressor-like DNA-binding domains"/>
    <property type="match status" value="1"/>
</dbReference>
<dbReference type="AlphaFoldDB" id="A0A0E3UUY5"/>
<keyword evidence="4" id="KW-0804">Transcription</keyword>
<dbReference type="PATRIC" id="fig|1069640.6.peg.940"/>
<dbReference type="OrthoDB" id="92738at2"/>
<evidence type="ECO:0000256" key="3">
    <source>
        <dbReference type="ARBA" id="ARBA00023125"/>
    </source>
</evidence>
<dbReference type="Proteomes" id="UP000033103">
    <property type="component" value="Chromosome"/>
</dbReference>